<comment type="cofactor">
    <cofactor evidence="1">
        <name>Fe(2+)</name>
        <dbReference type="ChEBI" id="CHEBI:29033"/>
    </cofactor>
</comment>
<comment type="caution">
    <text evidence="3">The sequence shown here is derived from an EMBL/GenBank/DDBJ whole genome shotgun (WGS) entry which is preliminary data.</text>
</comment>
<dbReference type="GO" id="GO:0016706">
    <property type="term" value="F:2-oxoglutarate-dependent dioxygenase activity"/>
    <property type="evidence" value="ECO:0007669"/>
    <property type="project" value="UniProtKB-ARBA"/>
</dbReference>
<keyword evidence="3" id="KW-0223">Dioxygenase</keyword>
<dbReference type="GO" id="GO:0005506">
    <property type="term" value="F:iron ion binding"/>
    <property type="evidence" value="ECO:0007669"/>
    <property type="project" value="UniProtKB-ARBA"/>
</dbReference>
<proteinExistence type="predicted"/>
<keyword evidence="3" id="KW-0560">Oxidoreductase</keyword>
<evidence type="ECO:0000313" key="4">
    <source>
        <dbReference type="Proteomes" id="UP000198615"/>
    </source>
</evidence>
<dbReference type="Pfam" id="PF05721">
    <property type="entry name" value="PhyH"/>
    <property type="match status" value="1"/>
</dbReference>
<feature type="compositionally biased region" description="Basic and acidic residues" evidence="2">
    <location>
        <begin position="242"/>
        <end position="251"/>
    </location>
</feature>
<accession>A0A8G2EYG2</accession>
<organism evidence="3 4">
    <name type="scientific">Thalassobaculum litoreum DSM 18839</name>
    <dbReference type="NCBI Taxonomy" id="1123362"/>
    <lineage>
        <taxon>Bacteria</taxon>
        <taxon>Pseudomonadati</taxon>
        <taxon>Pseudomonadota</taxon>
        <taxon>Alphaproteobacteria</taxon>
        <taxon>Rhodospirillales</taxon>
        <taxon>Thalassobaculaceae</taxon>
        <taxon>Thalassobaculum</taxon>
    </lineage>
</organism>
<feature type="region of interest" description="Disordered" evidence="2">
    <location>
        <begin position="232"/>
        <end position="251"/>
    </location>
</feature>
<keyword evidence="4" id="KW-1185">Reference proteome</keyword>
<evidence type="ECO:0000313" key="3">
    <source>
        <dbReference type="EMBL" id="SDF82417.1"/>
    </source>
</evidence>
<protein>
    <submittedName>
        <fullName evidence="3">Phytanoyl-CoA dioxygenase (PhyH)</fullName>
    </submittedName>
</protein>
<dbReference type="SUPFAM" id="SSF51197">
    <property type="entry name" value="Clavaminate synthase-like"/>
    <property type="match status" value="1"/>
</dbReference>
<dbReference type="Gene3D" id="2.60.120.620">
    <property type="entry name" value="q2cbj1_9rhob like domain"/>
    <property type="match status" value="1"/>
</dbReference>
<dbReference type="PANTHER" id="PTHR20883:SF48">
    <property type="entry name" value="ECTOINE DIOXYGENASE"/>
    <property type="match status" value="1"/>
</dbReference>
<dbReference type="EMBL" id="FNBW01000007">
    <property type="protein sequence ID" value="SDF82417.1"/>
    <property type="molecule type" value="Genomic_DNA"/>
</dbReference>
<dbReference type="InterPro" id="IPR008775">
    <property type="entry name" value="Phytyl_CoA_dOase-like"/>
</dbReference>
<sequence length="251" mass="28788">MKKISFSDHMKMFGVNIIPGLYADQKASLSEACNRVLYSGPQNVAYEKDGSAYRSVYDLDKEDRYFMELLHGQRVKSVFRQYFKRSFFVHQYKLNPKYPTVGRGWSWHQDSWFMLNNKLSNQEFPLQHNINCFHLAIAVDSCEKHNGLLKFILGSHLAGVYLHESVCGSFSINEKTLDTMLKRLDIFSPELAAGDAVLFHCDLVHSSDENGSAGHRRMVYLSAYDSDCATPVPHRHTSLARPPREEDQIDT</sequence>
<name>A0A8G2EYG2_9PROT</name>
<dbReference type="OrthoDB" id="9791262at2"/>
<evidence type="ECO:0000256" key="2">
    <source>
        <dbReference type="SAM" id="MobiDB-lite"/>
    </source>
</evidence>
<dbReference type="Proteomes" id="UP000198615">
    <property type="component" value="Unassembled WGS sequence"/>
</dbReference>
<dbReference type="AlphaFoldDB" id="A0A8G2EYG2"/>
<gene>
    <name evidence="3" type="ORF">SAMN05660686_02418</name>
</gene>
<dbReference type="PANTHER" id="PTHR20883">
    <property type="entry name" value="PHYTANOYL-COA DIOXYGENASE DOMAIN CONTAINING 1"/>
    <property type="match status" value="1"/>
</dbReference>
<reference evidence="3 4" key="1">
    <citation type="submission" date="2016-10" db="EMBL/GenBank/DDBJ databases">
        <authorList>
            <person name="Varghese N."/>
            <person name="Submissions S."/>
        </authorList>
    </citation>
    <scope>NUCLEOTIDE SEQUENCE [LARGE SCALE GENOMIC DNA]</scope>
    <source>
        <strain evidence="3 4">DSM 18839</strain>
    </source>
</reference>
<evidence type="ECO:0000256" key="1">
    <source>
        <dbReference type="ARBA" id="ARBA00001954"/>
    </source>
</evidence>